<keyword evidence="4" id="KW-0547">Nucleotide-binding</keyword>
<proteinExistence type="predicted"/>
<dbReference type="GO" id="GO:0016787">
    <property type="term" value="F:hydrolase activity"/>
    <property type="evidence" value="ECO:0007669"/>
    <property type="project" value="UniProtKB-KW"/>
</dbReference>
<dbReference type="PANTHER" id="PTHR34139">
    <property type="entry name" value="UPF0331 PROTEIN MJ0127"/>
    <property type="match status" value="1"/>
</dbReference>
<dbReference type="Proteomes" id="UP000252884">
    <property type="component" value="Unassembled WGS sequence"/>
</dbReference>
<dbReference type="EMBL" id="QPJK01000003">
    <property type="protein sequence ID" value="RCW72681.1"/>
    <property type="molecule type" value="Genomic_DNA"/>
</dbReference>
<evidence type="ECO:0000313" key="7">
    <source>
        <dbReference type="Proteomes" id="UP000252884"/>
    </source>
</evidence>
<organism evidence="6 7">
    <name type="scientific">Pseudorhodoferax soli</name>
    <dbReference type="NCBI Taxonomy" id="545864"/>
    <lineage>
        <taxon>Bacteria</taxon>
        <taxon>Pseudomonadati</taxon>
        <taxon>Pseudomonadota</taxon>
        <taxon>Betaproteobacteria</taxon>
        <taxon>Burkholderiales</taxon>
        <taxon>Comamonadaceae</taxon>
    </lineage>
</organism>
<dbReference type="GO" id="GO:0000166">
    <property type="term" value="F:nucleotide binding"/>
    <property type="evidence" value="ECO:0007669"/>
    <property type="project" value="UniProtKB-KW"/>
</dbReference>
<evidence type="ECO:0000256" key="4">
    <source>
        <dbReference type="ARBA" id="ARBA00022741"/>
    </source>
</evidence>
<keyword evidence="7" id="KW-1185">Reference proteome</keyword>
<dbReference type="OrthoDB" id="4829434at2"/>
<evidence type="ECO:0000256" key="3">
    <source>
        <dbReference type="ARBA" id="ARBA00022722"/>
    </source>
</evidence>
<name>A0A368XXG7_9BURK</name>
<dbReference type="RefSeq" id="WP_114468090.1">
    <property type="nucleotide sequence ID" value="NZ_QPJK01000003.1"/>
</dbReference>
<evidence type="ECO:0000256" key="5">
    <source>
        <dbReference type="ARBA" id="ARBA00022801"/>
    </source>
</evidence>
<reference evidence="6 7" key="1">
    <citation type="submission" date="2018-07" db="EMBL/GenBank/DDBJ databases">
        <title>Genomic Encyclopedia of Type Strains, Phase IV (KMG-IV): sequencing the most valuable type-strain genomes for metagenomic binning, comparative biology and taxonomic classification.</title>
        <authorList>
            <person name="Goeker M."/>
        </authorList>
    </citation>
    <scope>NUCLEOTIDE SEQUENCE [LARGE SCALE GENOMIC DNA]</scope>
    <source>
        <strain evidence="6 7">DSM 21634</strain>
    </source>
</reference>
<dbReference type="InterPro" id="IPR008201">
    <property type="entry name" value="HepT-like"/>
</dbReference>
<dbReference type="GO" id="GO:0004540">
    <property type="term" value="F:RNA nuclease activity"/>
    <property type="evidence" value="ECO:0007669"/>
    <property type="project" value="InterPro"/>
</dbReference>
<evidence type="ECO:0000256" key="1">
    <source>
        <dbReference type="ARBA" id="ARBA00022553"/>
    </source>
</evidence>
<keyword evidence="5" id="KW-0378">Hydrolase</keyword>
<dbReference type="GO" id="GO:0110001">
    <property type="term" value="C:toxin-antitoxin complex"/>
    <property type="evidence" value="ECO:0007669"/>
    <property type="project" value="InterPro"/>
</dbReference>
<evidence type="ECO:0000256" key="2">
    <source>
        <dbReference type="ARBA" id="ARBA00022649"/>
    </source>
</evidence>
<comment type="caution">
    <text evidence="6">The sequence shown here is derived from an EMBL/GenBank/DDBJ whole genome shotgun (WGS) entry which is preliminary data.</text>
</comment>
<accession>A0A368XXG7</accession>
<keyword evidence="2" id="KW-1277">Toxin-antitoxin system</keyword>
<gene>
    <name evidence="6" type="ORF">DES41_103287</name>
</gene>
<evidence type="ECO:0000313" key="6">
    <source>
        <dbReference type="EMBL" id="RCW72681.1"/>
    </source>
</evidence>
<dbReference type="Pfam" id="PF01934">
    <property type="entry name" value="HepT-like"/>
    <property type="match status" value="1"/>
</dbReference>
<protein>
    <submittedName>
        <fullName evidence="6">Uncharacterized protein with HEPN domain</fullName>
    </submittedName>
</protein>
<keyword evidence="1" id="KW-0597">Phosphoprotein</keyword>
<sequence>MSEPTAPREWRFYIDDMLQFCERVQSYTAGIAQDAFVAEAMRYDATVRNLELLGDAAMRIPEAVRAAHPEVPWRLIVATRNRLIHGYLGIDNDILWSLIHVEVPRLALQLRTLRDQPESP</sequence>
<dbReference type="AlphaFoldDB" id="A0A368XXG7"/>
<dbReference type="PANTHER" id="PTHR34139:SF1">
    <property type="entry name" value="RNASE MJ1380-RELATED"/>
    <property type="match status" value="1"/>
</dbReference>
<dbReference type="InterPro" id="IPR051813">
    <property type="entry name" value="HepT_RNase_toxin"/>
</dbReference>
<keyword evidence="3" id="KW-0540">Nuclease</keyword>